<dbReference type="PROSITE" id="PS50943">
    <property type="entry name" value="HTH_CROC1"/>
    <property type="match status" value="1"/>
</dbReference>
<dbReference type="Pfam" id="PF01381">
    <property type="entry name" value="HTH_3"/>
    <property type="match status" value="1"/>
</dbReference>
<reference evidence="2" key="2">
    <citation type="submission" date="2021-08" db="EMBL/GenBank/DDBJ databases">
        <authorList>
            <person name="Tani A."/>
            <person name="Ola A."/>
            <person name="Ogura Y."/>
            <person name="Katsura K."/>
            <person name="Hayashi T."/>
        </authorList>
    </citation>
    <scope>NUCLEOTIDE SEQUENCE</scope>
    <source>
        <strain evidence="2">NBRC 15686</strain>
    </source>
</reference>
<dbReference type="PANTHER" id="PTHR43236">
    <property type="entry name" value="ANTITOXIN HIGA1"/>
    <property type="match status" value="1"/>
</dbReference>
<accession>A0ABQ4UQT9</accession>
<protein>
    <recommendedName>
        <fullName evidence="1">HTH cro/C1-type domain-containing protein</fullName>
    </recommendedName>
</protein>
<proteinExistence type="predicted"/>
<dbReference type="Proteomes" id="UP001055039">
    <property type="component" value="Unassembled WGS sequence"/>
</dbReference>
<dbReference type="EMBL" id="BPRC01000068">
    <property type="protein sequence ID" value="GJE68430.1"/>
    <property type="molecule type" value="Genomic_DNA"/>
</dbReference>
<gene>
    <name evidence="2" type="ORF">LNAOJCKE_5673</name>
</gene>
<feature type="domain" description="HTH cro/C1-type" evidence="1">
    <location>
        <begin position="22"/>
        <end position="76"/>
    </location>
</feature>
<comment type="caution">
    <text evidence="2">The sequence shown here is derived from an EMBL/GenBank/DDBJ whole genome shotgun (WGS) entry which is preliminary data.</text>
</comment>
<dbReference type="SUPFAM" id="SSF47413">
    <property type="entry name" value="lambda repressor-like DNA-binding domains"/>
    <property type="match status" value="1"/>
</dbReference>
<dbReference type="PANTHER" id="PTHR43236:SF2">
    <property type="entry name" value="BLL0069 PROTEIN"/>
    <property type="match status" value="1"/>
</dbReference>
<evidence type="ECO:0000313" key="3">
    <source>
        <dbReference type="Proteomes" id="UP001055039"/>
    </source>
</evidence>
<evidence type="ECO:0000259" key="1">
    <source>
        <dbReference type="PROSITE" id="PS50943"/>
    </source>
</evidence>
<dbReference type="InterPro" id="IPR010982">
    <property type="entry name" value="Lambda_DNA-bd_dom_sf"/>
</dbReference>
<dbReference type="InterPro" id="IPR052345">
    <property type="entry name" value="Rad_response_metalloprotease"/>
</dbReference>
<sequence length="132" mass="14756">MDTPSAKRRQANKGDFVVGKRIQVLRKAKGISQAVLGEAVGVTYQQIQKYENGMNRVGASRLDDIARALGAPVSVFFECDVSEERAEAFGFLRVQGAIELLRAFNALEDDHMRREVVTLVHRVVRLEQGRDI</sequence>
<dbReference type="RefSeq" id="WP_166060202.1">
    <property type="nucleotide sequence ID" value="NZ_BAAADH010000067.1"/>
</dbReference>
<dbReference type="InterPro" id="IPR001387">
    <property type="entry name" value="Cro/C1-type_HTH"/>
</dbReference>
<evidence type="ECO:0000313" key="2">
    <source>
        <dbReference type="EMBL" id="GJE68430.1"/>
    </source>
</evidence>
<dbReference type="CDD" id="cd00093">
    <property type="entry name" value="HTH_XRE"/>
    <property type="match status" value="1"/>
</dbReference>
<name>A0ABQ4UQT9_9HYPH</name>
<reference evidence="2" key="1">
    <citation type="journal article" date="2021" name="Front. Microbiol.">
        <title>Comprehensive Comparative Genomics and Phenotyping of Methylobacterium Species.</title>
        <authorList>
            <person name="Alessa O."/>
            <person name="Ogura Y."/>
            <person name="Fujitani Y."/>
            <person name="Takami H."/>
            <person name="Hayashi T."/>
            <person name="Sahin N."/>
            <person name="Tani A."/>
        </authorList>
    </citation>
    <scope>NUCLEOTIDE SEQUENCE</scope>
    <source>
        <strain evidence="2">NBRC 15686</strain>
    </source>
</reference>
<dbReference type="SMART" id="SM00530">
    <property type="entry name" value="HTH_XRE"/>
    <property type="match status" value="1"/>
</dbReference>
<organism evidence="2 3">
    <name type="scientific">Methylorubrum aminovorans</name>
    <dbReference type="NCBI Taxonomy" id="269069"/>
    <lineage>
        <taxon>Bacteria</taxon>
        <taxon>Pseudomonadati</taxon>
        <taxon>Pseudomonadota</taxon>
        <taxon>Alphaproteobacteria</taxon>
        <taxon>Hyphomicrobiales</taxon>
        <taxon>Methylobacteriaceae</taxon>
        <taxon>Methylorubrum</taxon>
    </lineage>
</organism>
<dbReference type="Gene3D" id="1.10.260.40">
    <property type="entry name" value="lambda repressor-like DNA-binding domains"/>
    <property type="match status" value="1"/>
</dbReference>
<keyword evidence="3" id="KW-1185">Reference proteome</keyword>